<organism evidence="3 4">
    <name type="scientific">Microvirga terrae</name>
    <dbReference type="NCBI Taxonomy" id="2740529"/>
    <lineage>
        <taxon>Bacteria</taxon>
        <taxon>Pseudomonadati</taxon>
        <taxon>Pseudomonadota</taxon>
        <taxon>Alphaproteobacteria</taxon>
        <taxon>Hyphomicrobiales</taxon>
        <taxon>Methylobacteriaceae</taxon>
        <taxon>Microvirga</taxon>
    </lineage>
</organism>
<dbReference type="InterPro" id="IPR029068">
    <property type="entry name" value="Glyas_Bleomycin-R_OHBP_Dase"/>
</dbReference>
<keyword evidence="4" id="KW-1185">Reference proteome</keyword>
<sequence>MKPTIFSFPTPRRSLLAVFLVLGAAVQIAGCPPAWAQSASSARSSSASIRTPDFDESVRWYQDMLGFRLIGSQSLVPGRQAVLERSGFLLEITEVDHVLQPDRDPHATGNVAVTPLPVISFLVPDVDEEVQRLRKAGVEILQNPEDELDGRYRTAQIRDNGRHRIELREPIDENGFNAMGR</sequence>
<dbReference type="Gene3D" id="3.10.180.10">
    <property type="entry name" value="2,3-Dihydroxybiphenyl 1,2-Dioxygenase, domain 1"/>
    <property type="match status" value="1"/>
</dbReference>
<dbReference type="PROSITE" id="PS51318">
    <property type="entry name" value="TAT"/>
    <property type="match status" value="1"/>
</dbReference>
<gene>
    <name evidence="3" type="ORF">HPT29_020115</name>
</gene>
<evidence type="ECO:0000256" key="1">
    <source>
        <dbReference type="SAM" id="SignalP"/>
    </source>
</evidence>
<protein>
    <submittedName>
        <fullName evidence="3">VOC family protein</fullName>
    </submittedName>
</protein>
<evidence type="ECO:0000313" key="3">
    <source>
        <dbReference type="EMBL" id="UVF18770.1"/>
    </source>
</evidence>
<evidence type="ECO:0000259" key="2">
    <source>
        <dbReference type="PROSITE" id="PS51819"/>
    </source>
</evidence>
<feature type="chain" id="PRO_5046093593" evidence="1">
    <location>
        <begin position="37"/>
        <end position="181"/>
    </location>
</feature>
<feature type="domain" description="VOC" evidence="2">
    <location>
        <begin position="43"/>
        <end position="170"/>
    </location>
</feature>
<dbReference type="RefSeq" id="WP_173945421.1">
    <property type="nucleotide sequence ID" value="NZ_CP102845.1"/>
</dbReference>
<dbReference type="InterPro" id="IPR006311">
    <property type="entry name" value="TAT_signal"/>
</dbReference>
<reference evidence="3" key="1">
    <citation type="submission" date="2022-08" db="EMBL/GenBank/DDBJ databases">
        <title>Microvirga terrae sp. nov., isolated from soil.</title>
        <authorList>
            <person name="Kim K.H."/>
            <person name="Seo Y.L."/>
            <person name="Kim J.M."/>
            <person name="Lee J.K."/>
            <person name="Han D.M."/>
            <person name="Jeon C.O."/>
        </authorList>
    </citation>
    <scope>NUCLEOTIDE SEQUENCE</scope>
    <source>
        <strain evidence="3">R24</strain>
    </source>
</reference>
<keyword evidence="1" id="KW-0732">Signal</keyword>
<dbReference type="Pfam" id="PF00903">
    <property type="entry name" value="Glyoxalase"/>
    <property type="match status" value="1"/>
</dbReference>
<feature type="signal peptide" evidence="1">
    <location>
        <begin position="1"/>
        <end position="36"/>
    </location>
</feature>
<dbReference type="SUPFAM" id="SSF54593">
    <property type="entry name" value="Glyoxalase/Bleomycin resistance protein/Dihydroxybiphenyl dioxygenase"/>
    <property type="match status" value="1"/>
</dbReference>
<proteinExistence type="predicted"/>
<name>A0ABY5RNG3_9HYPH</name>
<dbReference type="PROSITE" id="PS51819">
    <property type="entry name" value="VOC"/>
    <property type="match status" value="1"/>
</dbReference>
<evidence type="ECO:0000313" key="4">
    <source>
        <dbReference type="Proteomes" id="UP001017257"/>
    </source>
</evidence>
<dbReference type="EMBL" id="CP102845">
    <property type="protein sequence ID" value="UVF18770.1"/>
    <property type="molecule type" value="Genomic_DNA"/>
</dbReference>
<accession>A0ABY5RNG3</accession>
<dbReference type="InterPro" id="IPR004360">
    <property type="entry name" value="Glyas_Fos-R_dOase_dom"/>
</dbReference>
<dbReference type="Proteomes" id="UP001017257">
    <property type="component" value="Chromosome"/>
</dbReference>
<dbReference type="InterPro" id="IPR037523">
    <property type="entry name" value="VOC_core"/>
</dbReference>